<dbReference type="Gene3D" id="1.10.287.110">
    <property type="entry name" value="DnaJ domain"/>
    <property type="match status" value="1"/>
</dbReference>
<comment type="caution">
    <text evidence="3">The sequence shown here is derived from an EMBL/GenBank/DDBJ whole genome shotgun (WGS) entry which is preliminary data.</text>
</comment>
<reference evidence="3" key="2">
    <citation type="journal article" date="2022" name="Microbiol. Resour. Announc.">
        <title>Whole-Genome Sequence of Entomortierella parvispora E1425, a Mucoromycotan Fungus Associated with Burkholderiaceae-Related Endosymbiotic Bacteria.</title>
        <authorList>
            <person name="Herlambang A."/>
            <person name="Guo Y."/>
            <person name="Takashima Y."/>
            <person name="Narisawa K."/>
            <person name="Ohta H."/>
            <person name="Nishizawa T."/>
        </authorList>
    </citation>
    <scope>NUCLEOTIDE SEQUENCE</scope>
    <source>
        <strain evidence="3">E1425</strain>
    </source>
</reference>
<dbReference type="InterPro" id="IPR026894">
    <property type="entry name" value="DnaJ_X"/>
</dbReference>
<keyword evidence="4" id="KW-1185">Reference proteome</keyword>
<dbReference type="Pfam" id="PF00226">
    <property type="entry name" value="DnaJ"/>
    <property type="match status" value="1"/>
</dbReference>
<dbReference type="Pfam" id="PF14308">
    <property type="entry name" value="DnaJ-X"/>
    <property type="match status" value="1"/>
</dbReference>
<dbReference type="InterPro" id="IPR001623">
    <property type="entry name" value="DnaJ_domain"/>
</dbReference>
<name>A0A9P3H1R9_9FUNG</name>
<dbReference type="InterPro" id="IPR036869">
    <property type="entry name" value="J_dom_sf"/>
</dbReference>
<feature type="domain" description="J" evidence="2">
    <location>
        <begin position="101"/>
        <end position="165"/>
    </location>
</feature>
<dbReference type="Proteomes" id="UP000827284">
    <property type="component" value="Unassembled WGS sequence"/>
</dbReference>
<sequence>MGPTIIESRKPQYLTAECISCNTPVEFLMPQTSGEVIYIECYACKQVLSIDIQYPQKGPASASSASSSNTKAGGSTKKDGAATAKPRRTGTGTDASPLESELYDILGVPTDATPALIKKNYRALALQNHPDKNPDPEAHAKFQKISEAYQILSDPKLRSDYNMYGQNKDVSPEGGFVNPEAFFKQQFGGDRFVDIIGEISIGRDMRDALNEPEDESTGDLSPEEKAKRDASVTETKDKARDEARQARVDKLVQNLIHKLSIYTDGPCDYNAAKAYQEMIRLEAEELKAESYGVELLHAIGFTYTLKAKQYLGKNEMLGLGSWFHGVREKGHILSETVSTLRAAMDLQQSFSQLQEAEKEEMDEAAKKALEEAAATKGLRALWKGSKLEVEGVLRDVCDRTLGDTTVPKAVLLKRASALKIIGAVFEGVKADKTTTTPTP</sequence>
<dbReference type="PRINTS" id="PR00625">
    <property type="entry name" value="JDOMAIN"/>
</dbReference>
<dbReference type="PROSITE" id="PS00636">
    <property type="entry name" value="DNAJ_1"/>
    <property type="match status" value="1"/>
</dbReference>
<dbReference type="PANTHER" id="PTHR44924:SF1">
    <property type="entry name" value="DNAJ SUBFAMILY A MEMBER 2"/>
    <property type="match status" value="1"/>
</dbReference>
<gene>
    <name evidence="3" type="ORF">EMPS_00851</name>
</gene>
<evidence type="ECO:0000313" key="3">
    <source>
        <dbReference type="EMBL" id="GJJ68505.1"/>
    </source>
</evidence>
<evidence type="ECO:0000313" key="4">
    <source>
        <dbReference type="Proteomes" id="UP000827284"/>
    </source>
</evidence>
<dbReference type="InterPro" id="IPR018253">
    <property type="entry name" value="DnaJ_domain_CS"/>
</dbReference>
<dbReference type="EMBL" id="BQFW01000001">
    <property type="protein sequence ID" value="GJJ68505.1"/>
    <property type="molecule type" value="Genomic_DNA"/>
</dbReference>
<proteinExistence type="predicted"/>
<reference evidence="3" key="1">
    <citation type="submission" date="2021-11" db="EMBL/GenBank/DDBJ databases">
        <authorList>
            <person name="Herlambang A."/>
            <person name="Guo Y."/>
            <person name="Takashima Y."/>
            <person name="Nishizawa T."/>
        </authorList>
    </citation>
    <scope>NUCLEOTIDE SEQUENCE</scope>
    <source>
        <strain evidence="3">E1425</strain>
    </source>
</reference>
<dbReference type="CDD" id="cd06257">
    <property type="entry name" value="DnaJ"/>
    <property type="match status" value="1"/>
</dbReference>
<protein>
    <recommendedName>
        <fullName evidence="2">J domain-containing protein</fullName>
    </recommendedName>
</protein>
<dbReference type="OrthoDB" id="552049at2759"/>
<evidence type="ECO:0000256" key="1">
    <source>
        <dbReference type="SAM" id="MobiDB-lite"/>
    </source>
</evidence>
<organism evidence="3 4">
    <name type="scientific">Entomortierella parvispora</name>
    <dbReference type="NCBI Taxonomy" id="205924"/>
    <lineage>
        <taxon>Eukaryota</taxon>
        <taxon>Fungi</taxon>
        <taxon>Fungi incertae sedis</taxon>
        <taxon>Mucoromycota</taxon>
        <taxon>Mortierellomycotina</taxon>
        <taxon>Mortierellomycetes</taxon>
        <taxon>Mortierellales</taxon>
        <taxon>Mortierellaceae</taxon>
        <taxon>Entomortierella</taxon>
    </lineage>
</organism>
<feature type="region of interest" description="Disordered" evidence="1">
    <location>
        <begin position="204"/>
        <end position="243"/>
    </location>
</feature>
<accession>A0A9P3H1R9</accession>
<dbReference type="PANTHER" id="PTHR44924">
    <property type="entry name" value="DNAJ SUBFAMILY A MEMBER 2"/>
    <property type="match status" value="1"/>
</dbReference>
<feature type="region of interest" description="Disordered" evidence="1">
    <location>
        <begin position="58"/>
        <end position="96"/>
    </location>
</feature>
<feature type="compositionally biased region" description="Basic and acidic residues" evidence="1">
    <location>
        <begin position="222"/>
        <end position="243"/>
    </location>
</feature>
<evidence type="ECO:0000259" key="2">
    <source>
        <dbReference type="PROSITE" id="PS50076"/>
    </source>
</evidence>
<dbReference type="SMART" id="SM00271">
    <property type="entry name" value="DnaJ"/>
    <property type="match status" value="1"/>
</dbReference>
<dbReference type="SUPFAM" id="SSF46565">
    <property type="entry name" value="Chaperone J-domain"/>
    <property type="match status" value="1"/>
</dbReference>
<dbReference type="AlphaFoldDB" id="A0A9P3H1R9"/>
<dbReference type="PROSITE" id="PS50076">
    <property type="entry name" value="DNAJ_2"/>
    <property type="match status" value="1"/>
</dbReference>